<keyword evidence="1" id="KW-0472">Membrane</keyword>
<evidence type="ECO:0000256" key="1">
    <source>
        <dbReference type="SAM" id="Phobius"/>
    </source>
</evidence>
<feature type="transmembrane region" description="Helical" evidence="1">
    <location>
        <begin position="31"/>
        <end position="52"/>
    </location>
</feature>
<gene>
    <name evidence="2" type="ORF">Acj133p112</name>
</gene>
<keyword evidence="1" id="KW-0812">Transmembrane</keyword>
<protein>
    <submittedName>
        <fullName evidence="2">Conserved hypothetical phage protein</fullName>
    </submittedName>
</protein>
<dbReference type="EMBL" id="HM114315">
    <property type="protein sequence ID" value="ADJ19427.1"/>
    <property type="molecule type" value="Genomic_DNA"/>
</dbReference>
<reference evidence="2 3" key="1">
    <citation type="journal article" date="2010" name="Virol. J.">
        <title>Genomes of the T4-related bacteriophages as windows on microbial genome evolution.</title>
        <authorList>
            <person name="Petrov V.M."/>
            <person name="Ratnayaka S."/>
            <person name="Nolan J.M."/>
            <person name="Miller E.S."/>
            <person name="Karam J.D."/>
        </authorList>
    </citation>
    <scope>NUCLEOTIDE SEQUENCE [LARGE SCALE GENOMIC DNA]</scope>
    <source>
        <strain evidence="2">Acj133</strain>
    </source>
</reference>
<dbReference type="Proteomes" id="UP000000330">
    <property type="component" value="Segment"/>
</dbReference>
<keyword evidence="1" id="KW-1133">Transmembrane helix</keyword>
<organism evidence="2 3">
    <name type="scientific">Acinetobacter phage 133</name>
    <dbReference type="NCBI Taxonomy" id="2919552"/>
    <lineage>
        <taxon>Viruses</taxon>
        <taxon>Duplodnaviria</taxon>
        <taxon>Heunggongvirae</taxon>
        <taxon>Uroviricota</taxon>
        <taxon>Caudoviricetes</taxon>
        <taxon>Pantevenvirales</taxon>
        <taxon>Straboviridae</taxon>
        <taxon>Tevenvirinae</taxon>
        <taxon>Centumtrigintavirus</taxon>
        <taxon>Centumtrigintavirus cv133</taxon>
        <taxon>Acinetobacter virus 133</taxon>
    </lineage>
</organism>
<keyword evidence="3" id="KW-1185">Reference proteome</keyword>
<dbReference type="KEGG" id="vg:10323099"/>
<dbReference type="RefSeq" id="YP_004300693.1">
    <property type="nucleotide sequence ID" value="NC_015250.1"/>
</dbReference>
<feature type="transmembrane region" description="Helical" evidence="1">
    <location>
        <begin position="72"/>
        <end position="100"/>
    </location>
</feature>
<proteinExistence type="predicted"/>
<dbReference type="GeneID" id="10323099"/>
<accession>D9I646</accession>
<evidence type="ECO:0000313" key="3">
    <source>
        <dbReference type="Proteomes" id="UP000000330"/>
    </source>
</evidence>
<sequence>MKISKNSWHYRFIQATGEIPKHGLCDYVWQVLKPLGVLAILFIIAVIVTFPIGETIITQMSVAPVGNHWLTYLASAIVGLIVGTVIVIVSAIFVVCACNLKDKVFTNNKNGVTISYIKAKKEKSCPIIEFED</sequence>
<name>D9I646_9CAUD</name>
<evidence type="ECO:0000313" key="2">
    <source>
        <dbReference type="EMBL" id="ADJ19427.1"/>
    </source>
</evidence>